<protein>
    <submittedName>
        <fullName evidence="1">Uncharacterized protein</fullName>
    </submittedName>
</protein>
<sequence length="80" mass="8596">MSIRTLDNDTHFTAVVAGCWPESQIAALLESGTAAAPTGSGILAEHLENDLKLRVDVDFEMLIEELDGSNPSYALPTYTT</sequence>
<proteinExistence type="predicted"/>
<reference evidence="1" key="1">
    <citation type="journal article" date="2014" name="Int. J. Syst. Evol. Microbiol.">
        <title>Complete genome sequence of Corynebacterium casei LMG S-19264T (=DSM 44701T), isolated from a smear-ripened cheese.</title>
        <authorList>
            <consortium name="US DOE Joint Genome Institute (JGI-PGF)"/>
            <person name="Walter F."/>
            <person name="Albersmeier A."/>
            <person name="Kalinowski J."/>
            <person name="Ruckert C."/>
        </authorList>
    </citation>
    <scope>NUCLEOTIDE SEQUENCE</scope>
    <source>
        <strain evidence="1">JCM 13064</strain>
    </source>
</reference>
<evidence type="ECO:0000313" key="1">
    <source>
        <dbReference type="EMBL" id="GGL06218.1"/>
    </source>
</evidence>
<dbReference type="EMBL" id="BMNT01000034">
    <property type="protein sequence ID" value="GGL06218.1"/>
    <property type="molecule type" value="Genomic_DNA"/>
</dbReference>
<dbReference type="Proteomes" id="UP000645217">
    <property type="component" value="Unassembled WGS sequence"/>
</dbReference>
<comment type="caution">
    <text evidence="1">The sequence shown here is derived from an EMBL/GenBank/DDBJ whole genome shotgun (WGS) entry which is preliminary data.</text>
</comment>
<evidence type="ECO:0000313" key="2">
    <source>
        <dbReference type="Proteomes" id="UP000645217"/>
    </source>
</evidence>
<keyword evidence="2" id="KW-1185">Reference proteome</keyword>
<gene>
    <name evidence="1" type="ORF">GCM10007964_55620</name>
</gene>
<reference evidence="1" key="2">
    <citation type="submission" date="2020-09" db="EMBL/GenBank/DDBJ databases">
        <authorList>
            <person name="Sun Q."/>
            <person name="Ohkuma M."/>
        </authorList>
    </citation>
    <scope>NUCLEOTIDE SEQUENCE</scope>
    <source>
        <strain evidence="1">JCM 13064</strain>
    </source>
</reference>
<dbReference type="AlphaFoldDB" id="A0A917RG52"/>
<name>A0A917RG52_9ACTN</name>
<organism evidence="1 2">
    <name type="scientific">Sphaerisporangium melleum</name>
    <dbReference type="NCBI Taxonomy" id="321316"/>
    <lineage>
        <taxon>Bacteria</taxon>
        <taxon>Bacillati</taxon>
        <taxon>Actinomycetota</taxon>
        <taxon>Actinomycetes</taxon>
        <taxon>Streptosporangiales</taxon>
        <taxon>Streptosporangiaceae</taxon>
        <taxon>Sphaerisporangium</taxon>
    </lineage>
</organism>
<accession>A0A917RG52</accession>
<dbReference type="RefSeq" id="WP_189165993.1">
    <property type="nucleotide sequence ID" value="NZ_BMNT01000034.1"/>
</dbReference>